<dbReference type="InterPro" id="IPR017970">
    <property type="entry name" value="Homeobox_CS"/>
</dbReference>
<keyword evidence="8" id="KW-0804">Transcription</keyword>
<dbReference type="GO" id="GO:0009952">
    <property type="term" value="P:anterior/posterior pattern specification"/>
    <property type="evidence" value="ECO:0007669"/>
    <property type="project" value="TreeGrafter"/>
</dbReference>
<evidence type="ECO:0000256" key="11">
    <source>
        <dbReference type="RuleBase" id="RU000682"/>
    </source>
</evidence>
<dbReference type="PANTHER" id="PTHR45664">
    <property type="entry name" value="PROTEIN ZERKNUELLT 1-RELATED"/>
    <property type="match status" value="1"/>
</dbReference>
<protein>
    <recommendedName>
        <fullName evidence="13">Homeobox domain-containing protein</fullName>
    </recommendedName>
</protein>
<dbReference type="InterPro" id="IPR001356">
    <property type="entry name" value="HD"/>
</dbReference>
<dbReference type="PROSITE" id="PS50071">
    <property type="entry name" value="HOMEOBOX_2"/>
    <property type="match status" value="1"/>
</dbReference>
<comment type="function">
    <text evidence="1">Sequence-specific transcription factor which is part of a developmental regulatory system that provides cells with specific positional identities on the anterior-posterior axis.</text>
</comment>
<dbReference type="SMART" id="SM00389">
    <property type="entry name" value="HOX"/>
    <property type="match status" value="1"/>
</dbReference>
<keyword evidence="12" id="KW-0732">Signal</keyword>
<evidence type="ECO:0000256" key="5">
    <source>
        <dbReference type="ARBA" id="ARBA00023015"/>
    </source>
</evidence>
<reference evidence="14" key="2">
    <citation type="submission" date="2025-08" db="UniProtKB">
        <authorList>
            <consortium name="Ensembl"/>
        </authorList>
    </citation>
    <scope>IDENTIFICATION</scope>
</reference>
<comment type="subcellular location">
    <subcellularLocation>
        <location evidence="2 10 11">Nucleus</location>
    </subcellularLocation>
</comment>
<evidence type="ECO:0000256" key="10">
    <source>
        <dbReference type="PROSITE-ProRule" id="PRU00108"/>
    </source>
</evidence>
<accession>A0A3P9DQ96</accession>
<evidence type="ECO:0000256" key="8">
    <source>
        <dbReference type="ARBA" id="ARBA00023163"/>
    </source>
</evidence>
<dbReference type="Ensembl" id="ENSMZET00005037691.1">
    <property type="protein sequence ID" value="ENSMZEP00005036412.1"/>
    <property type="gene ID" value="ENSMZEG00005027176.1"/>
</dbReference>
<dbReference type="AlphaFoldDB" id="A0A3P9DQ96"/>
<keyword evidence="7 10" id="KW-0371">Homeobox</keyword>
<evidence type="ECO:0000256" key="7">
    <source>
        <dbReference type="ARBA" id="ARBA00023155"/>
    </source>
</evidence>
<evidence type="ECO:0000256" key="2">
    <source>
        <dbReference type="ARBA" id="ARBA00004123"/>
    </source>
</evidence>
<dbReference type="CDD" id="cd00086">
    <property type="entry name" value="homeodomain"/>
    <property type="match status" value="1"/>
</dbReference>
<keyword evidence="5" id="KW-0805">Transcription regulation</keyword>
<dbReference type="Pfam" id="PF00046">
    <property type="entry name" value="Homeodomain"/>
    <property type="match status" value="1"/>
</dbReference>
<comment type="similarity">
    <text evidence="3">Belongs to the Antp homeobox family.</text>
</comment>
<organism evidence="14 15">
    <name type="scientific">Maylandia zebra</name>
    <name type="common">zebra mbuna</name>
    <dbReference type="NCBI Taxonomy" id="106582"/>
    <lineage>
        <taxon>Eukaryota</taxon>
        <taxon>Metazoa</taxon>
        <taxon>Chordata</taxon>
        <taxon>Craniata</taxon>
        <taxon>Vertebrata</taxon>
        <taxon>Euteleostomi</taxon>
        <taxon>Actinopterygii</taxon>
        <taxon>Neopterygii</taxon>
        <taxon>Teleostei</taxon>
        <taxon>Neoteleostei</taxon>
        <taxon>Acanthomorphata</taxon>
        <taxon>Ovalentaria</taxon>
        <taxon>Cichlomorphae</taxon>
        <taxon>Cichliformes</taxon>
        <taxon>Cichlidae</taxon>
        <taxon>African cichlids</taxon>
        <taxon>Pseudocrenilabrinae</taxon>
        <taxon>Haplochromini</taxon>
        <taxon>Maylandia</taxon>
        <taxon>Maylandia zebra complex</taxon>
    </lineage>
</organism>
<keyword evidence="9 10" id="KW-0539">Nucleus</keyword>
<dbReference type="GO" id="GO:0000981">
    <property type="term" value="F:DNA-binding transcription factor activity, RNA polymerase II-specific"/>
    <property type="evidence" value="ECO:0007669"/>
    <property type="project" value="InterPro"/>
</dbReference>
<evidence type="ECO:0000256" key="3">
    <source>
        <dbReference type="ARBA" id="ARBA00009107"/>
    </source>
</evidence>
<evidence type="ECO:0000313" key="14">
    <source>
        <dbReference type="Ensembl" id="ENSMZEP00005036412.1"/>
    </source>
</evidence>
<evidence type="ECO:0000256" key="9">
    <source>
        <dbReference type="ARBA" id="ARBA00023242"/>
    </source>
</evidence>
<dbReference type="InterPro" id="IPR020479">
    <property type="entry name" value="HD_metazoa"/>
</dbReference>
<evidence type="ECO:0000256" key="1">
    <source>
        <dbReference type="ARBA" id="ARBA00003263"/>
    </source>
</evidence>
<reference evidence="14 15" key="1">
    <citation type="journal article" date="2014" name="Nature">
        <title>The genomic substrate for adaptive radiation in African cichlid fish.</title>
        <authorList>
            <person name="Brawand D."/>
            <person name="Wagner C.E."/>
            <person name="Li Y.I."/>
            <person name="Malinsky M."/>
            <person name="Keller I."/>
            <person name="Fan S."/>
            <person name="Simakov O."/>
            <person name="Ng A.Y."/>
            <person name="Lim Z.W."/>
            <person name="Bezault E."/>
            <person name="Turner-Maier J."/>
            <person name="Johnson J."/>
            <person name="Alcazar R."/>
            <person name="Noh H.J."/>
            <person name="Russell P."/>
            <person name="Aken B."/>
            <person name="Alfoldi J."/>
            <person name="Amemiya C."/>
            <person name="Azzouzi N."/>
            <person name="Baroiller J.F."/>
            <person name="Barloy-Hubler F."/>
            <person name="Berlin A."/>
            <person name="Bloomquist R."/>
            <person name="Carleton K.L."/>
            <person name="Conte M.A."/>
            <person name="D'Cotta H."/>
            <person name="Eshel O."/>
            <person name="Gaffney L."/>
            <person name="Galibert F."/>
            <person name="Gante H.F."/>
            <person name="Gnerre S."/>
            <person name="Greuter L."/>
            <person name="Guyon R."/>
            <person name="Haddad N.S."/>
            <person name="Haerty W."/>
            <person name="Harris R.M."/>
            <person name="Hofmann H.A."/>
            <person name="Hourlier T."/>
            <person name="Hulata G."/>
            <person name="Jaffe D.B."/>
            <person name="Lara M."/>
            <person name="Lee A.P."/>
            <person name="MacCallum I."/>
            <person name="Mwaiko S."/>
            <person name="Nikaido M."/>
            <person name="Nishihara H."/>
            <person name="Ozouf-Costaz C."/>
            <person name="Penman D.J."/>
            <person name="Przybylski D."/>
            <person name="Rakotomanga M."/>
            <person name="Renn S.C.P."/>
            <person name="Ribeiro F.J."/>
            <person name="Ron M."/>
            <person name="Salzburger W."/>
            <person name="Sanchez-Pulido L."/>
            <person name="Santos M.E."/>
            <person name="Searle S."/>
            <person name="Sharpe T."/>
            <person name="Swofford R."/>
            <person name="Tan F.J."/>
            <person name="Williams L."/>
            <person name="Young S."/>
            <person name="Yin S."/>
            <person name="Okada N."/>
            <person name="Kocher T.D."/>
            <person name="Miska E.A."/>
            <person name="Lander E.S."/>
            <person name="Venkatesh B."/>
            <person name="Fernald R.D."/>
            <person name="Meyer A."/>
            <person name="Ponting C.P."/>
            <person name="Streelman J.T."/>
            <person name="Lindblad-Toh K."/>
            <person name="Seehausen O."/>
            <person name="Di Palma F."/>
        </authorList>
    </citation>
    <scope>NUCLEOTIDE SEQUENCE</scope>
</reference>
<keyword evidence="6 10" id="KW-0238">DNA-binding</keyword>
<evidence type="ECO:0000256" key="6">
    <source>
        <dbReference type="ARBA" id="ARBA00023125"/>
    </source>
</evidence>
<keyword evidence="4" id="KW-0217">Developmental protein</keyword>
<name>A0A3P9DQ96_9CICH</name>
<evidence type="ECO:0000256" key="12">
    <source>
        <dbReference type="SAM" id="SignalP"/>
    </source>
</evidence>
<feature type="domain" description="Homeobox" evidence="13">
    <location>
        <begin position="135"/>
        <end position="195"/>
    </location>
</feature>
<dbReference type="GO" id="GO:0048704">
    <property type="term" value="P:embryonic skeletal system morphogenesis"/>
    <property type="evidence" value="ECO:0007669"/>
    <property type="project" value="TreeGrafter"/>
</dbReference>
<dbReference type="Proteomes" id="UP000265160">
    <property type="component" value="LG20"/>
</dbReference>
<dbReference type="GeneTree" id="ENSGT00940000168241"/>
<evidence type="ECO:0000313" key="15">
    <source>
        <dbReference type="Proteomes" id="UP000265160"/>
    </source>
</evidence>
<dbReference type="Gene3D" id="1.10.10.60">
    <property type="entry name" value="Homeodomain-like"/>
    <property type="match status" value="1"/>
</dbReference>
<dbReference type="SUPFAM" id="SSF46689">
    <property type="entry name" value="Homeodomain-like"/>
    <property type="match status" value="1"/>
</dbReference>
<evidence type="ECO:0000256" key="4">
    <source>
        <dbReference type="ARBA" id="ARBA00022473"/>
    </source>
</evidence>
<feature type="chain" id="PRO_5018308478" description="Homeobox domain-containing protein" evidence="12">
    <location>
        <begin position="26"/>
        <end position="245"/>
    </location>
</feature>
<feature type="DNA-binding region" description="Homeobox" evidence="10">
    <location>
        <begin position="137"/>
        <end position="196"/>
    </location>
</feature>
<dbReference type="PRINTS" id="PR00024">
    <property type="entry name" value="HOMEOBOX"/>
</dbReference>
<dbReference type="InterPro" id="IPR009057">
    <property type="entry name" value="Homeodomain-like_sf"/>
</dbReference>
<dbReference type="PROSITE" id="PS00027">
    <property type="entry name" value="HOMEOBOX_1"/>
    <property type="match status" value="1"/>
</dbReference>
<proteinExistence type="inferred from homology"/>
<sequence>MLIGKSGLVWEIVIVCLLLTYEVQSANSSLFISLCIVYSNIGHRAHKSSPCSAKTAPFVCTVLTDSILCPLTSSPQLSLRLTRASLALEVFHVQVIHFRIELLDVFLLTPSLLYVLPPSSVSSGMAAGLSGRGRQSVKRERTAFTNNQLLELEKEFHFSPYLCRPRRLEMAAGLQLTDRQVKIWFQNRRMRYKKEQKYGKMTSLSQLATCNLSPSSTSFADHLNFPDANIVRTSSSSDLLLPFQH</sequence>
<evidence type="ECO:0000259" key="13">
    <source>
        <dbReference type="PROSITE" id="PS50071"/>
    </source>
</evidence>
<reference evidence="14" key="3">
    <citation type="submission" date="2025-09" db="UniProtKB">
        <authorList>
            <consortium name="Ensembl"/>
        </authorList>
    </citation>
    <scope>IDENTIFICATION</scope>
</reference>
<feature type="signal peptide" evidence="12">
    <location>
        <begin position="1"/>
        <end position="25"/>
    </location>
</feature>
<dbReference type="GO" id="GO:0005634">
    <property type="term" value="C:nucleus"/>
    <property type="evidence" value="ECO:0007669"/>
    <property type="project" value="UniProtKB-SubCell"/>
</dbReference>
<dbReference type="PANTHER" id="PTHR45664:SF11">
    <property type="entry name" value="HOMEOBOX PROTEIN HOX-B3"/>
    <property type="match status" value="1"/>
</dbReference>
<dbReference type="GO" id="GO:0000978">
    <property type="term" value="F:RNA polymerase II cis-regulatory region sequence-specific DNA binding"/>
    <property type="evidence" value="ECO:0007669"/>
    <property type="project" value="TreeGrafter"/>
</dbReference>
<keyword evidence="15" id="KW-1185">Reference proteome</keyword>